<evidence type="ECO:0000256" key="5">
    <source>
        <dbReference type="ARBA" id="ARBA00001954"/>
    </source>
</evidence>
<dbReference type="InterPro" id="IPR000056">
    <property type="entry name" value="Ribul_P_3_epim-like"/>
</dbReference>
<evidence type="ECO:0000256" key="3">
    <source>
        <dbReference type="ARBA" id="ARBA00001941"/>
    </source>
</evidence>
<feature type="active site" description="Proton acceptor" evidence="11">
    <location>
        <position position="34"/>
    </location>
</feature>
<comment type="pathway">
    <text evidence="11">Carbohydrate degradation.</text>
</comment>
<dbReference type="InterPro" id="IPR011060">
    <property type="entry name" value="RibuloseP-bd_barrel"/>
</dbReference>
<evidence type="ECO:0000256" key="6">
    <source>
        <dbReference type="ARBA" id="ARBA00008754"/>
    </source>
</evidence>
<organism evidence="12 13">
    <name type="scientific">Candidatus Falkowbacteria bacterium RIFOXYA2_FULL_47_19</name>
    <dbReference type="NCBI Taxonomy" id="1797994"/>
    <lineage>
        <taxon>Bacteria</taxon>
        <taxon>Candidatus Falkowiibacteriota</taxon>
    </lineage>
</organism>
<feature type="binding site" evidence="11">
    <location>
        <position position="34"/>
    </location>
    <ligand>
        <name>a divalent metal cation</name>
        <dbReference type="ChEBI" id="CHEBI:60240"/>
    </ligand>
</feature>
<sequence length="356" mass="39041">MITISPSLLAASGRNLKTEIKKLESSGADWLHIDVMDGKFVPQTTAFYPALVKKIKQWTKLPLDAHLMTENADNLMTGYIRAGADCISVHVESKININNTIRQIKKRGRKAGLAVNPGTPLEKIYKFLPYLDYVLIMSVVPGKCGQAYIKNSTAKIKNLKKYIREKNLKTLTQVDGGIKADNAYLPINAGADILVSGSGILGAKNYQEVISKIKNTILIGSDHGGYKLKEKIKNILTENKLAVEDLGCYSPAACDYPDIAHALSRQISGGVAQRGILICTTGIGMSIAANRHYGVRAALCADSRAAKMSRRHNDSNVLVLGQKSIKADEVEKIINTWLNELFEGGRHQRRVSKIEI</sequence>
<evidence type="ECO:0000256" key="9">
    <source>
        <dbReference type="ARBA" id="ARBA00022723"/>
    </source>
</evidence>
<evidence type="ECO:0000256" key="2">
    <source>
        <dbReference type="ARBA" id="ARBA00001936"/>
    </source>
</evidence>
<dbReference type="SUPFAM" id="SSF51366">
    <property type="entry name" value="Ribulose-phoshate binding barrel"/>
    <property type="match status" value="1"/>
</dbReference>
<comment type="cofactor">
    <cofactor evidence="3">
        <name>Co(2+)</name>
        <dbReference type="ChEBI" id="CHEBI:48828"/>
    </cofactor>
</comment>
<comment type="cofactor">
    <cofactor evidence="4">
        <name>Zn(2+)</name>
        <dbReference type="ChEBI" id="CHEBI:29105"/>
    </cofactor>
</comment>
<dbReference type="GO" id="GO:0046872">
    <property type="term" value="F:metal ion binding"/>
    <property type="evidence" value="ECO:0007669"/>
    <property type="project" value="UniProtKB-UniRule"/>
</dbReference>
<comment type="function">
    <text evidence="11">Catalyzes the reversible epimerization of D-ribulose 5-phosphate to D-xylulose 5-phosphate.</text>
</comment>
<dbReference type="GO" id="GO:0005737">
    <property type="term" value="C:cytoplasm"/>
    <property type="evidence" value="ECO:0007669"/>
    <property type="project" value="UniProtKB-ARBA"/>
</dbReference>
<feature type="binding site" evidence="11">
    <location>
        <begin position="175"/>
        <end position="177"/>
    </location>
    <ligand>
        <name>substrate</name>
    </ligand>
</feature>
<comment type="caution">
    <text evidence="11">Lacks conserved residue(s) required for the propagation of feature annotation.</text>
</comment>
<dbReference type="SUPFAM" id="SSF89623">
    <property type="entry name" value="Ribose/Galactose isomerase RpiB/AlsB"/>
    <property type="match status" value="1"/>
</dbReference>
<comment type="cofactor">
    <cofactor evidence="2">
        <name>Mn(2+)</name>
        <dbReference type="ChEBI" id="CHEBI:29035"/>
    </cofactor>
</comment>
<dbReference type="CDD" id="cd00429">
    <property type="entry name" value="RPE"/>
    <property type="match status" value="1"/>
</dbReference>
<dbReference type="InterPro" id="IPR003500">
    <property type="entry name" value="RpiB_LacA_LacB"/>
</dbReference>
<evidence type="ECO:0000256" key="4">
    <source>
        <dbReference type="ARBA" id="ARBA00001947"/>
    </source>
</evidence>
<dbReference type="EMBL" id="MFGB01000017">
    <property type="protein sequence ID" value="OGF26091.1"/>
    <property type="molecule type" value="Genomic_DNA"/>
</dbReference>
<keyword evidence="10 11" id="KW-0413">Isomerase</keyword>
<feature type="binding site" evidence="11">
    <location>
        <position position="7"/>
    </location>
    <ligand>
        <name>substrate</name>
    </ligand>
</feature>
<dbReference type="Proteomes" id="UP000178367">
    <property type="component" value="Unassembled WGS sequence"/>
</dbReference>
<feature type="binding site" evidence="11">
    <location>
        <position position="66"/>
    </location>
    <ligand>
        <name>a divalent metal cation</name>
        <dbReference type="ChEBI" id="CHEBI:60240"/>
    </ligand>
</feature>
<feature type="binding site" evidence="11">
    <location>
        <position position="32"/>
    </location>
    <ligand>
        <name>a divalent metal cation</name>
        <dbReference type="ChEBI" id="CHEBI:60240"/>
    </ligand>
</feature>
<dbReference type="InterPro" id="IPR004785">
    <property type="entry name" value="RpiB"/>
</dbReference>
<dbReference type="HAMAP" id="MF_02227">
    <property type="entry name" value="RPE"/>
    <property type="match status" value="1"/>
</dbReference>
<dbReference type="NCBIfam" id="TIGR01163">
    <property type="entry name" value="rpe"/>
    <property type="match status" value="1"/>
</dbReference>
<evidence type="ECO:0000256" key="11">
    <source>
        <dbReference type="HAMAP-Rule" id="MF_02227"/>
    </source>
</evidence>
<evidence type="ECO:0000256" key="10">
    <source>
        <dbReference type="ARBA" id="ARBA00023235"/>
    </source>
</evidence>
<evidence type="ECO:0000313" key="13">
    <source>
        <dbReference type="Proteomes" id="UP000178367"/>
    </source>
</evidence>
<evidence type="ECO:0000313" key="12">
    <source>
        <dbReference type="EMBL" id="OGF26091.1"/>
    </source>
</evidence>
<evidence type="ECO:0000256" key="7">
    <source>
        <dbReference type="ARBA" id="ARBA00009541"/>
    </source>
</evidence>
<comment type="similarity">
    <text evidence="7 11">Belongs to the ribulose-phosphate 3-epimerase family.</text>
</comment>
<gene>
    <name evidence="11" type="primary">rpe</name>
    <name evidence="12" type="ORF">A2227_02635</name>
</gene>
<comment type="catalytic activity">
    <reaction evidence="1 11">
        <text>D-ribulose 5-phosphate = D-xylulose 5-phosphate</text>
        <dbReference type="Rhea" id="RHEA:13677"/>
        <dbReference type="ChEBI" id="CHEBI:57737"/>
        <dbReference type="ChEBI" id="CHEBI:58121"/>
        <dbReference type="EC" id="5.1.3.1"/>
    </reaction>
</comment>
<comment type="cofactor">
    <cofactor evidence="11">
        <name>a divalent metal cation</name>
        <dbReference type="ChEBI" id="CHEBI:60240"/>
    </cofactor>
    <text evidence="11">Binds 1 divalent metal cation per subunit.</text>
</comment>
<dbReference type="NCBIfam" id="NF004076">
    <property type="entry name" value="PRK05581.1-4"/>
    <property type="match status" value="1"/>
</dbReference>
<feature type="binding site" evidence="11">
    <location>
        <position position="66"/>
    </location>
    <ligand>
        <name>substrate</name>
    </ligand>
</feature>
<dbReference type="InterPro" id="IPR026019">
    <property type="entry name" value="Ribul_P_3_epim"/>
</dbReference>
<dbReference type="NCBIfam" id="NF004051">
    <property type="entry name" value="PRK05571.1"/>
    <property type="match status" value="1"/>
</dbReference>
<dbReference type="Gene3D" id="3.20.20.70">
    <property type="entry name" value="Aldolase class I"/>
    <property type="match status" value="1"/>
</dbReference>
<keyword evidence="9 11" id="KW-0479">Metal-binding</keyword>
<feature type="binding site" evidence="11">
    <location>
        <begin position="197"/>
        <end position="198"/>
    </location>
    <ligand>
        <name>substrate</name>
    </ligand>
</feature>
<keyword evidence="11" id="KW-0119">Carbohydrate metabolism</keyword>
<protein>
    <recommendedName>
        <fullName evidence="8 11">Ribulose-phosphate 3-epimerase</fullName>
        <ecNumber evidence="8 11">5.1.3.1</ecNumber>
    </recommendedName>
</protein>
<dbReference type="NCBIfam" id="TIGR01120">
    <property type="entry name" value="rpiB"/>
    <property type="match status" value="1"/>
</dbReference>
<dbReference type="InterPro" id="IPR036569">
    <property type="entry name" value="RpiB_LacA_LacB_sf"/>
</dbReference>
<dbReference type="FunFam" id="3.20.20.70:FF:000004">
    <property type="entry name" value="Ribulose-phosphate 3-epimerase"/>
    <property type="match status" value="1"/>
</dbReference>
<dbReference type="AlphaFoldDB" id="A0A1F5SII3"/>
<dbReference type="GO" id="GO:0006098">
    <property type="term" value="P:pentose-phosphate shunt"/>
    <property type="evidence" value="ECO:0007669"/>
    <property type="project" value="UniProtKB-UniRule"/>
</dbReference>
<dbReference type="PANTHER" id="PTHR11749">
    <property type="entry name" value="RIBULOSE-5-PHOSPHATE-3-EPIMERASE"/>
    <property type="match status" value="1"/>
</dbReference>
<evidence type="ECO:0000256" key="8">
    <source>
        <dbReference type="ARBA" id="ARBA00013188"/>
    </source>
</evidence>
<comment type="caution">
    <text evidence="12">The sequence shown here is derived from an EMBL/GenBank/DDBJ whole genome shotgun (WGS) entry which is preliminary data.</text>
</comment>
<comment type="cofactor">
    <cofactor evidence="5">
        <name>Fe(2+)</name>
        <dbReference type="ChEBI" id="CHEBI:29033"/>
    </cofactor>
</comment>
<dbReference type="EC" id="5.1.3.1" evidence="8 11"/>
<accession>A0A1F5SII3</accession>
<feature type="binding site" evidence="11">
    <location>
        <position position="175"/>
    </location>
    <ligand>
        <name>a divalent metal cation</name>
        <dbReference type="ChEBI" id="CHEBI:60240"/>
    </ligand>
</feature>
<dbReference type="InterPro" id="IPR013785">
    <property type="entry name" value="Aldolase_TIM"/>
</dbReference>
<dbReference type="STRING" id="1797994.A2227_02635"/>
<dbReference type="NCBIfam" id="TIGR00689">
    <property type="entry name" value="rpiB_lacA_lacB"/>
    <property type="match status" value="1"/>
</dbReference>
<dbReference type="GO" id="GO:0016861">
    <property type="term" value="F:intramolecular oxidoreductase activity, interconverting aldoses and ketoses"/>
    <property type="evidence" value="ECO:0007669"/>
    <property type="project" value="UniProtKB-ARBA"/>
</dbReference>
<feature type="active site" description="Proton donor" evidence="11">
    <location>
        <position position="175"/>
    </location>
</feature>
<dbReference type="GO" id="GO:0004750">
    <property type="term" value="F:D-ribulose-phosphate 3-epimerase activity"/>
    <property type="evidence" value="ECO:0007669"/>
    <property type="project" value="UniProtKB-UniRule"/>
</dbReference>
<dbReference type="Pfam" id="PF00834">
    <property type="entry name" value="Ribul_P_3_epim"/>
    <property type="match status" value="1"/>
</dbReference>
<dbReference type="Pfam" id="PF02502">
    <property type="entry name" value="LacAB_rpiB"/>
    <property type="match status" value="1"/>
</dbReference>
<comment type="similarity">
    <text evidence="6">Belongs to the LacAB/RpiB family.</text>
</comment>
<proteinExistence type="inferred from homology"/>
<evidence type="ECO:0000256" key="1">
    <source>
        <dbReference type="ARBA" id="ARBA00001782"/>
    </source>
</evidence>
<reference evidence="12 13" key="1">
    <citation type="journal article" date="2016" name="Nat. Commun.">
        <title>Thousands of microbial genomes shed light on interconnected biogeochemical processes in an aquifer system.</title>
        <authorList>
            <person name="Anantharaman K."/>
            <person name="Brown C.T."/>
            <person name="Hug L.A."/>
            <person name="Sharon I."/>
            <person name="Castelle C.J."/>
            <person name="Probst A.J."/>
            <person name="Thomas B.C."/>
            <person name="Singh A."/>
            <person name="Wilkins M.J."/>
            <person name="Karaoz U."/>
            <person name="Brodie E.L."/>
            <person name="Williams K.H."/>
            <person name="Hubbard S.S."/>
            <person name="Banfield J.F."/>
        </authorList>
    </citation>
    <scope>NUCLEOTIDE SEQUENCE [LARGE SCALE GENOMIC DNA]</scope>
</reference>
<name>A0A1F5SII3_9BACT</name>
<dbReference type="Gene3D" id="3.40.1400.10">
    <property type="entry name" value="Sugar-phosphate isomerase, RpiB/LacA/LacB"/>
    <property type="match status" value="1"/>
</dbReference>
<dbReference type="GO" id="GO:0019323">
    <property type="term" value="P:pentose catabolic process"/>
    <property type="evidence" value="ECO:0007669"/>
    <property type="project" value="UniProtKB-UniRule"/>
</dbReference>